<dbReference type="AlphaFoldDB" id="A0A1I0N9Z1"/>
<evidence type="ECO:0000313" key="3">
    <source>
        <dbReference type="Proteomes" id="UP000199373"/>
    </source>
</evidence>
<name>A0A1I0N9Z1_9BACT</name>
<evidence type="ECO:0000313" key="2">
    <source>
        <dbReference type="EMBL" id="SEV98085.1"/>
    </source>
</evidence>
<proteinExistence type="predicted"/>
<feature type="chain" id="PRO_5011520498" evidence="1">
    <location>
        <begin position="26"/>
        <end position="205"/>
    </location>
</feature>
<reference evidence="2 3" key="1">
    <citation type="submission" date="2016-10" db="EMBL/GenBank/DDBJ databases">
        <authorList>
            <person name="de Groot N.N."/>
        </authorList>
    </citation>
    <scope>NUCLEOTIDE SEQUENCE [LARGE SCALE GENOMIC DNA]</scope>
    <source>
        <strain evidence="2 3">TC2-24</strain>
    </source>
</reference>
<dbReference type="Proteomes" id="UP000199373">
    <property type="component" value="Unassembled WGS sequence"/>
</dbReference>
<dbReference type="InterPro" id="IPR027375">
    <property type="entry name" value="DKNYY"/>
</dbReference>
<accession>A0A1I0N9Z1</accession>
<dbReference type="EMBL" id="FOIQ01000002">
    <property type="protein sequence ID" value="SEV98085.1"/>
    <property type="molecule type" value="Genomic_DNA"/>
</dbReference>
<organism evidence="2 3">
    <name type="scientific">Prevotella aff. ruminicola Tc2-24</name>
    <dbReference type="NCBI Taxonomy" id="81582"/>
    <lineage>
        <taxon>Bacteria</taxon>
        <taxon>Pseudomonadati</taxon>
        <taxon>Bacteroidota</taxon>
        <taxon>Bacteroidia</taxon>
        <taxon>Bacteroidales</taxon>
        <taxon>Prevotellaceae</taxon>
        <taxon>Prevotella</taxon>
    </lineage>
</organism>
<evidence type="ECO:0000256" key="1">
    <source>
        <dbReference type="SAM" id="SignalP"/>
    </source>
</evidence>
<sequence length="205" mass="23740">MKQVNFLFRICLVMAMMGWTLTSYAQRYEVDRDRVYFGGEMVIHADIRSFVDLGFGYAKDRHHVYMNGRILEYVDPSSFRLKESRHRHGHANTDRDIQEPYKGYHKTSFSVYYGDKKIDAVSSQFVELDYGYAKDSFSVFFLGEKIKGATCSSFEVLGGGYAKDAFSVYYYGEKVEGAFASTFRYTSNGYAEDSLNTYYRGKKLR</sequence>
<keyword evidence="3" id="KW-1185">Reference proteome</keyword>
<keyword evidence="1" id="KW-0732">Signal</keyword>
<gene>
    <name evidence="2" type="ORF">SAMN04487850_1081</name>
</gene>
<dbReference type="Pfam" id="PF13644">
    <property type="entry name" value="DKNYY"/>
    <property type="match status" value="1"/>
</dbReference>
<feature type="signal peptide" evidence="1">
    <location>
        <begin position="1"/>
        <end position="25"/>
    </location>
</feature>
<protein>
    <submittedName>
        <fullName evidence="2">DKNYY family protein</fullName>
    </submittedName>
</protein>